<dbReference type="Proteomes" id="UP001066276">
    <property type="component" value="Chromosome 6"/>
</dbReference>
<name>A0AAV7QCI0_PLEWA</name>
<proteinExistence type="predicted"/>
<evidence type="ECO:0000313" key="1">
    <source>
        <dbReference type="EMBL" id="KAJ1136278.1"/>
    </source>
</evidence>
<sequence>MGPRLTSGQALALPQAYFALAACPTHIPLRCLQCARPLSLPPTPPRGCSVSPGPCVSAKDGPVYLSPQHVADVDSGIASPELSMLAECAAHLGKGVDQPLVL</sequence>
<keyword evidence="2" id="KW-1185">Reference proteome</keyword>
<organism evidence="1 2">
    <name type="scientific">Pleurodeles waltl</name>
    <name type="common">Iberian ribbed newt</name>
    <dbReference type="NCBI Taxonomy" id="8319"/>
    <lineage>
        <taxon>Eukaryota</taxon>
        <taxon>Metazoa</taxon>
        <taxon>Chordata</taxon>
        <taxon>Craniata</taxon>
        <taxon>Vertebrata</taxon>
        <taxon>Euteleostomi</taxon>
        <taxon>Amphibia</taxon>
        <taxon>Batrachia</taxon>
        <taxon>Caudata</taxon>
        <taxon>Salamandroidea</taxon>
        <taxon>Salamandridae</taxon>
        <taxon>Pleurodelinae</taxon>
        <taxon>Pleurodeles</taxon>
    </lineage>
</organism>
<dbReference type="AlphaFoldDB" id="A0AAV7QCI0"/>
<comment type="caution">
    <text evidence="1">The sequence shown here is derived from an EMBL/GenBank/DDBJ whole genome shotgun (WGS) entry which is preliminary data.</text>
</comment>
<accession>A0AAV7QCI0</accession>
<gene>
    <name evidence="1" type="ORF">NDU88_002695</name>
</gene>
<reference evidence="1" key="1">
    <citation type="journal article" date="2022" name="bioRxiv">
        <title>Sequencing and chromosome-scale assembly of the giantPleurodeles waltlgenome.</title>
        <authorList>
            <person name="Brown T."/>
            <person name="Elewa A."/>
            <person name="Iarovenko S."/>
            <person name="Subramanian E."/>
            <person name="Araus A.J."/>
            <person name="Petzold A."/>
            <person name="Susuki M."/>
            <person name="Suzuki K.-i.T."/>
            <person name="Hayashi T."/>
            <person name="Toyoda A."/>
            <person name="Oliveira C."/>
            <person name="Osipova E."/>
            <person name="Leigh N.D."/>
            <person name="Simon A."/>
            <person name="Yun M.H."/>
        </authorList>
    </citation>
    <scope>NUCLEOTIDE SEQUENCE</scope>
    <source>
        <strain evidence="1">20211129_DDA</strain>
        <tissue evidence="1">Liver</tissue>
    </source>
</reference>
<protein>
    <submittedName>
        <fullName evidence="1">Uncharacterized protein</fullName>
    </submittedName>
</protein>
<evidence type="ECO:0000313" key="2">
    <source>
        <dbReference type="Proteomes" id="UP001066276"/>
    </source>
</evidence>
<dbReference type="PROSITE" id="PS51257">
    <property type="entry name" value="PROKAR_LIPOPROTEIN"/>
    <property type="match status" value="1"/>
</dbReference>
<dbReference type="EMBL" id="JANPWB010000010">
    <property type="protein sequence ID" value="KAJ1136278.1"/>
    <property type="molecule type" value="Genomic_DNA"/>
</dbReference>